<accession>A0A1V4SIK0</accession>
<dbReference type="OrthoDB" id="2087228at2"/>
<dbReference type="PROSITE" id="PS50943">
    <property type="entry name" value="HTH_CROC1"/>
    <property type="match status" value="1"/>
</dbReference>
<reference evidence="2 3" key="1">
    <citation type="submission" date="2017-03" db="EMBL/GenBank/DDBJ databases">
        <title>Genome sequence of Clostridium hungatei DSM 14427.</title>
        <authorList>
            <person name="Poehlein A."/>
            <person name="Daniel R."/>
        </authorList>
    </citation>
    <scope>NUCLEOTIDE SEQUENCE [LARGE SCALE GENOMIC DNA]</scope>
    <source>
        <strain evidence="2 3">DSM 14427</strain>
    </source>
</reference>
<dbReference type="AlphaFoldDB" id="A0A1V4SIK0"/>
<dbReference type="SMART" id="SM00530">
    <property type="entry name" value="HTH_XRE"/>
    <property type="match status" value="1"/>
</dbReference>
<dbReference type="Proteomes" id="UP000191554">
    <property type="component" value="Unassembled WGS sequence"/>
</dbReference>
<dbReference type="GO" id="GO:0003677">
    <property type="term" value="F:DNA binding"/>
    <property type="evidence" value="ECO:0007669"/>
    <property type="project" value="InterPro"/>
</dbReference>
<evidence type="ECO:0000313" key="3">
    <source>
        <dbReference type="Proteomes" id="UP000191554"/>
    </source>
</evidence>
<name>A0A1V4SIK0_RUMHU</name>
<comment type="caution">
    <text evidence="2">The sequence shown here is derived from an EMBL/GenBank/DDBJ whole genome shotgun (WGS) entry which is preliminary data.</text>
</comment>
<sequence>MGYRRGKDRVHDELLALKGRIREKKTSYRGLSEATGISVNALNNKINGYTAMDTDEVQKLAAVLDIDANDIVKYFFPSIIAKRNIKI</sequence>
<keyword evidence="3" id="KW-1185">Reference proteome</keyword>
<gene>
    <name evidence="2" type="ORF">CLHUN_30010</name>
</gene>
<dbReference type="Pfam" id="PF05339">
    <property type="entry name" value="DUF739"/>
    <property type="match status" value="1"/>
</dbReference>
<dbReference type="SUPFAM" id="SSF47413">
    <property type="entry name" value="lambda repressor-like DNA-binding domains"/>
    <property type="match status" value="1"/>
</dbReference>
<dbReference type="InterPro" id="IPR010982">
    <property type="entry name" value="Lambda_DNA-bd_dom_sf"/>
</dbReference>
<protein>
    <recommendedName>
        <fullName evidence="1">HTH cro/C1-type domain-containing protein</fullName>
    </recommendedName>
</protein>
<evidence type="ECO:0000313" key="2">
    <source>
        <dbReference type="EMBL" id="OPX43061.1"/>
    </source>
</evidence>
<dbReference type="EMBL" id="MZGX01000021">
    <property type="protein sequence ID" value="OPX43061.1"/>
    <property type="molecule type" value="Genomic_DNA"/>
</dbReference>
<dbReference type="InterPro" id="IPR001387">
    <property type="entry name" value="Cro/C1-type_HTH"/>
</dbReference>
<organism evidence="2 3">
    <name type="scientific">Ruminiclostridium hungatei</name>
    <name type="common">Clostridium hungatei</name>
    <dbReference type="NCBI Taxonomy" id="48256"/>
    <lineage>
        <taxon>Bacteria</taxon>
        <taxon>Bacillati</taxon>
        <taxon>Bacillota</taxon>
        <taxon>Clostridia</taxon>
        <taxon>Eubacteriales</taxon>
        <taxon>Oscillospiraceae</taxon>
        <taxon>Ruminiclostridium</taxon>
    </lineage>
</organism>
<dbReference type="InterPro" id="IPR008003">
    <property type="entry name" value="DUF739"/>
</dbReference>
<proteinExistence type="predicted"/>
<feature type="domain" description="HTH cro/C1-type" evidence="1">
    <location>
        <begin position="31"/>
        <end position="71"/>
    </location>
</feature>
<dbReference type="CDD" id="cd00093">
    <property type="entry name" value="HTH_XRE"/>
    <property type="match status" value="1"/>
</dbReference>
<evidence type="ECO:0000259" key="1">
    <source>
        <dbReference type="PROSITE" id="PS50943"/>
    </source>
</evidence>
<dbReference type="Gene3D" id="1.10.260.40">
    <property type="entry name" value="lambda repressor-like DNA-binding domains"/>
    <property type="match status" value="1"/>
</dbReference>